<organism evidence="1 2">
    <name type="scientific">Labeo rohita</name>
    <name type="common">Indian major carp</name>
    <name type="synonym">Cyprinus rohita</name>
    <dbReference type="NCBI Taxonomy" id="84645"/>
    <lineage>
        <taxon>Eukaryota</taxon>
        <taxon>Metazoa</taxon>
        <taxon>Chordata</taxon>
        <taxon>Craniata</taxon>
        <taxon>Vertebrata</taxon>
        <taxon>Euteleostomi</taxon>
        <taxon>Actinopterygii</taxon>
        <taxon>Neopterygii</taxon>
        <taxon>Teleostei</taxon>
        <taxon>Ostariophysi</taxon>
        <taxon>Cypriniformes</taxon>
        <taxon>Cyprinidae</taxon>
        <taxon>Labeoninae</taxon>
        <taxon>Labeonini</taxon>
        <taxon>Labeo</taxon>
    </lineage>
</organism>
<proteinExistence type="predicted"/>
<keyword evidence="2" id="KW-1185">Reference proteome</keyword>
<dbReference type="EMBL" id="JACTAM010000021">
    <property type="protein sequence ID" value="KAI2651197.1"/>
    <property type="molecule type" value="Genomic_DNA"/>
</dbReference>
<accession>A0ABQ8LKK0</accession>
<reference evidence="1 2" key="1">
    <citation type="submission" date="2022-01" db="EMBL/GenBank/DDBJ databases">
        <title>A high-quality chromosome-level genome assembly of rohu carp, Labeo rohita.</title>
        <authorList>
            <person name="Arick M.A. II"/>
            <person name="Hsu C.-Y."/>
            <person name="Magbanua Z."/>
            <person name="Pechanova O."/>
            <person name="Grover C."/>
            <person name="Miller E."/>
            <person name="Thrash A."/>
            <person name="Ezzel L."/>
            <person name="Alam S."/>
            <person name="Benzie J."/>
            <person name="Hamilton M."/>
            <person name="Karsi A."/>
            <person name="Lawrence M.L."/>
            <person name="Peterson D.G."/>
        </authorList>
    </citation>
    <scope>NUCLEOTIDE SEQUENCE [LARGE SCALE GENOMIC DNA]</scope>
    <source>
        <strain evidence="2">BAU-BD-2019</strain>
        <tissue evidence="1">Blood</tissue>
    </source>
</reference>
<gene>
    <name evidence="1" type="ORF">H4Q32_019230</name>
</gene>
<evidence type="ECO:0000313" key="2">
    <source>
        <dbReference type="Proteomes" id="UP000830375"/>
    </source>
</evidence>
<evidence type="ECO:0000313" key="1">
    <source>
        <dbReference type="EMBL" id="KAI2651197.1"/>
    </source>
</evidence>
<sequence length="68" mass="7872">MSSLFKLSVAHQQVCKKMLTLVQWPQTQFLEGHSSAQCSSNPNQTHLIQLIRIFRIIRNFQAGVRCWS</sequence>
<name>A0ABQ8LKK0_LABRO</name>
<protein>
    <submittedName>
        <fullName evidence="1">Potassium voltage-gated channel subfamily A member 3</fullName>
    </submittedName>
</protein>
<dbReference type="Proteomes" id="UP000830375">
    <property type="component" value="Unassembled WGS sequence"/>
</dbReference>
<comment type="caution">
    <text evidence="1">The sequence shown here is derived from an EMBL/GenBank/DDBJ whole genome shotgun (WGS) entry which is preliminary data.</text>
</comment>